<dbReference type="Proteomes" id="UP000281112">
    <property type="component" value="Unassembled WGS sequence"/>
</dbReference>
<accession>A0A3N9TCG0</accession>
<dbReference type="Pfam" id="PF00557">
    <property type="entry name" value="Peptidase_M24"/>
    <property type="match status" value="1"/>
</dbReference>
<feature type="domain" description="Peptidase M24" evidence="8">
    <location>
        <begin position="14"/>
        <end position="243"/>
    </location>
</feature>
<comment type="similarity">
    <text evidence="6">Belongs to the peptidase M24A family. Methionine aminopeptidase type 1 subfamily.</text>
</comment>
<feature type="binding site" evidence="6">
    <location>
        <position position="173"/>
    </location>
    <ligand>
        <name>a divalent metal cation</name>
        <dbReference type="ChEBI" id="CHEBI:60240"/>
        <label>2</label>
        <note>catalytic</note>
    </ligand>
</feature>
<protein>
    <recommendedName>
        <fullName evidence="6 7">Methionine aminopeptidase</fullName>
        <shortName evidence="6">MAP</shortName>
        <shortName evidence="6">MetAP</shortName>
        <ecNumber evidence="6 7">3.4.11.18</ecNumber>
    </recommendedName>
    <alternativeName>
        <fullName evidence="6">Peptidase M</fullName>
    </alternativeName>
</protein>
<dbReference type="PANTHER" id="PTHR43330">
    <property type="entry name" value="METHIONINE AMINOPEPTIDASE"/>
    <property type="match status" value="1"/>
</dbReference>
<feature type="binding site" evidence="6">
    <location>
        <position position="237"/>
    </location>
    <ligand>
        <name>a divalent metal cation</name>
        <dbReference type="ChEBI" id="CHEBI:60240"/>
        <label>2</label>
        <note>catalytic</note>
    </ligand>
</feature>
<comment type="subunit">
    <text evidence="6">Monomer.</text>
</comment>
<dbReference type="GO" id="GO:0004239">
    <property type="term" value="F:initiator methionyl aminopeptidase activity"/>
    <property type="evidence" value="ECO:0007669"/>
    <property type="project" value="UniProtKB-UniRule"/>
</dbReference>
<feature type="binding site" evidence="6">
    <location>
        <position position="99"/>
    </location>
    <ligand>
        <name>a divalent metal cation</name>
        <dbReference type="ChEBI" id="CHEBI:60240"/>
        <label>1</label>
    </ligand>
</feature>
<evidence type="ECO:0000259" key="8">
    <source>
        <dbReference type="Pfam" id="PF00557"/>
    </source>
</evidence>
<sequence length="258" mass="28363">MSRSISIKSSHEIELMRASGRLLAKVFQMLDQFIAPGRSTLEINNIAHEFIVHELHAYPATKGFHGFPFSLNTSVNDVVCHGIPSKHVKLSATDIINVDITLEHNGYMADSSKTYVMPNASQQARDLVNTAYQAMWRGIEQVKPGNHIGDIGNAIQSFAESHSLTVVRDYVGHGIGREMHEEPPVFHVGIAGTGIQLTEGMVITIEPMLNLGTAKTKRLSDGWTVVTDDGSLSAQFEHTVLVTRGGYEVLTIRDEEQS</sequence>
<gene>
    <name evidence="6 9" type="primary">map</name>
    <name evidence="9" type="ORF">EES38_17420</name>
</gene>
<feature type="binding site" evidence="6">
    <location>
        <position position="237"/>
    </location>
    <ligand>
        <name>a divalent metal cation</name>
        <dbReference type="ChEBI" id="CHEBI:60240"/>
        <label>1</label>
    </ligand>
</feature>
<keyword evidence="10" id="KW-1185">Reference proteome</keyword>
<evidence type="ECO:0000256" key="3">
    <source>
        <dbReference type="ARBA" id="ARBA00022670"/>
    </source>
</evidence>
<dbReference type="Gene3D" id="3.90.230.10">
    <property type="entry name" value="Creatinase/methionine aminopeptidase superfamily"/>
    <property type="match status" value="1"/>
</dbReference>
<dbReference type="GO" id="GO:0046872">
    <property type="term" value="F:metal ion binding"/>
    <property type="evidence" value="ECO:0007669"/>
    <property type="project" value="UniProtKB-UniRule"/>
</dbReference>
<comment type="cofactor">
    <cofactor evidence="6">
        <name>Co(2+)</name>
        <dbReference type="ChEBI" id="CHEBI:48828"/>
    </cofactor>
    <cofactor evidence="6">
        <name>Zn(2+)</name>
        <dbReference type="ChEBI" id="CHEBI:29105"/>
    </cofactor>
    <cofactor evidence="6">
        <name>Mn(2+)</name>
        <dbReference type="ChEBI" id="CHEBI:29035"/>
    </cofactor>
    <cofactor evidence="6">
        <name>Fe(2+)</name>
        <dbReference type="ChEBI" id="CHEBI:29033"/>
    </cofactor>
    <text evidence="6">Binds 2 divalent metal cations per subunit. Has a high-affinity and a low affinity metal-binding site. The true nature of the physiological cofactor is under debate. The enzyme is active with cobalt, zinc, manganese or divalent iron ions. Most likely, methionine aminopeptidases function as mononuclear Fe(2+)-metalloproteases under physiological conditions, and the catalytically relevant metal-binding site has been assigned to the histidine-containing high-affinity site.</text>
</comment>
<keyword evidence="2 6" id="KW-0031">Aminopeptidase</keyword>
<keyword evidence="4 6" id="KW-0479">Metal-binding</keyword>
<comment type="caution">
    <text evidence="9">The sequence shown here is derived from an EMBL/GenBank/DDBJ whole genome shotgun (WGS) entry which is preliminary data.</text>
</comment>
<feature type="binding site" evidence="6">
    <location>
        <position position="81"/>
    </location>
    <ligand>
        <name>substrate</name>
    </ligand>
</feature>
<dbReference type="InterPro" id="IPR001714">
    <property type="entry name" value="Pept_M24_MAP"/>
</dbReference>
<feature type="binding site" evidence="6">
    <location>
        <position position="110"/>
    </location>
    <ligand>
        <name>a divalent metal cation</name>
        <dbReference type="ChEBI" id="CHEBI:60240"/>
        <label>1</label>
    </ligand>
</feature>
<evidence type="ECO:0000313" key="9">
    <source>
        <dbReference type="EMBL" id="RQW61887.1"/>
    </source>
</evidence>
<dbReference type="HAMAP" id="MF_01974">
    <property type="entry name" value="MetAP_1"/>
    <property type="match status" value="1"/>
</dbReference>
<feature type="binding site" evidence="6">
    <location>
        <position position="110"/>
    </location>
    <ligand>
        <name>a divalent metal cation</name>
        <dbReference type="ChEBI" id="CHEBI:60240"/>
        <label>2</label>
        <note>catalytic</note>
    </ligand>
</feature>
<name>A0A3N9TCG0_9VIBR</name>
<dbReference type="InterPro" id="IPR036005">
    <property type="entry name" value="Creatinase/aminopeptidase-like"/>
</dbReference>
<dbReference type="PRINTS" id="PR00599">
    <property type="entry name" value="MAPEPTIDASE"/>
</dbReference>
<organism evidence="9 10">
    <name type="scientific">Vibrio viridaestus</name>
    <dbReference type="NCBI Taxonomy" id="2487322"/>
    <lineage>
        <taxon>Bacteria</taxon>
        <taxon>Pseudomonadati</taxon>
        <taxon>Pseudomonadota</taxon>
        <taxon>Gammaproteobacteria</taxon>
        <taxon>Vibrionales</taxon>
        <taxon>Vibrionaceae</taxon>
        <taxon>Vibrio</taxon>
    </lineage>
</organism>
<dbReference type="InterPro" id="IPR000994">
    <property type="entry name" value="Pept_M24"/>
</dbReference>
<feature type="binding site" evidence="6">
    <location>
        <position position="206"/>
    </location>
    <ligand>
        <name>a divalent metal cation</name>
        <dbReference type="ChEBI" id="CHEBI:60240"/>
        <label>2</label>
        <note>catalytic</note>
    </ligand>
</feature>
<dbReference type="GO" id="GO:0006508">
    <property type="term" value="P:proteolysis"/>
    <property type="evidence" value="ECO:0007669"/>
    <property type="project" value="UniProtKB-KW"/>
</dbReference>
<comment type="catalytic activity">
    <reaction evidence="6 7">
        <text>Release of N-terminal amino acids, preferentially methionine, from peptides and arylamides.</text>
        <dbReference type="EC" id="3.4.11.18"/>
    </reaction>
</comment>
<dbReference type="OrthoDB" id="9802055at2"/>
<dbReference type="NCBIfam" id="TIGR00500">
    <property type="entry name" value="met_pdase_I"/>
    <property type="match status" value="1"/>
</dbReference>
<proteinExistence type="inferred from homology"/>
<dbReference type="GO" id="GO:0070006">
    <property type="term" value="F:metalloaminopeptidase activity"/>
    <property type="evidence" value="ECO:0007669"/>
    <property type="project" value="UniProtKB-UniRule"/>
</dbReference>
<dbReference type="CDD" id="cd01086">
    <property type="entry name" value="MetAP1"/>
    <property type="match status" value="1"/>
</dbReference>
<dbReference type="AlphaFoldDB" id="A0A3N9TCG0"/>
<evidence type="ECO:0000256" key="7">
    <source>
        <dbReference type="RuleBase" id="RU003653"/>
    </source>
</evidence>
<comment type="function">
    <text evidence="1 6">Removes the N-terminal methionine from nascent proteins. The N-terminal methionine is often cleaved when the second residue in the primary sequence is small and uncharged (Met-Ala-, Cys, Gly, Pro, Ser, Thr, or Val). Requires deformylation of the N(alpha)-formylated initiator methionine before it can be hydrolyzed.</text>
</comment>
<reference evidence="9 10" key="1">
    <citation type="submission" date="2018-11" db="EMBL/GenBank/DDBJ databases">
        <title>Vibrio LJC006 sp. nov., isolated from seawater during the bloom of the enteromorpha.</title>
        <authorList>
            <person name="Liang J."/>
        </authorList>
    </citation>
    <scope>NUCLEOTIDE SEQUENCE [LARGE SCALE GENOMIC DNA]</scope>
    <source>
        <strain evidence="9 10">LJC006</strain>
    </source>
</reference>
<dbReference type="PROSITE" id="PS00680">
    <property type="entry name" value="MAP_1"/>
    <property type="match status" value="1"/>
</dbReference>
<keyword evidence="3 6" id="KW-0645">Protease</keyword>
<evidence type="ECO:0000256" key="5">
    <source>
        <dbReference type="ARBA" id="ARBA00022801"/>
    </source>
</evidence>
<feature type="binding site" evidence="6">
    <location>
        <position position="180"/>
    </location>
    <ligand>
        <name>substrate</name>
    </ligand>
</feature>
<evidence type="ECO:0000256" key="6">
    <source>
        <dbReference type="HAMAP-Rule" id="MF_01974"/>
    </source>
</evidence>
<evidence type="ECO:0000313" key="10">
    <source>
        <dbReference type="Proteomes" id="UP000281112"/>
    </source>
</evidence>
<dbReference type="SUPFAM" id="SSF55920">
    <property type="entry name" value="Creatinase/aminopeptidase"/>
    <property type="match status" value="1"/>
</dbReference>
<dbReference type="PANTHER" id="PTHR43330:SF27">
    <property type="entry name" value="METHIONINE AMINOPEPTIDASE"/>
    <property type="match status" value="1"/>
</dbReference>
<keyword evidence="5 6" id="KW-0378">Hydrolase</keyword>
<evidence type="ECO:0000256" key="1">
    <source>
        <dbReference type="ARBA" id="ARBA00002521"/>
    </source>
</evidence>
<dbReference type="EMBL" id="RJVQ01000009">
    <property type="protein sequence ID" value="RQW61887.1"/>
    <property type="molecule type" value="Genomic_DNA"/>
</dbReference>
<dbReference type="GO" id="GO:0005829">
    <property type="term" value="C:cytosol"/>
    <property type="evidence" value="ECO:0007669"/>
    <property type="project" value="TreeGrafter"/>
</dbReference>
<evidence type="ECO:0000256" key="4">
    <source>
        <dbReference type="ARBA" id="ARBA00022723"/>
    </source>
</evidence>
<dbReference type="RefSeq" id="WP_124938485.1">
    <property type="nucleotide sequence ID" value="NZ_RJVQ01000009.1"/>
</dbReference>
<evidence type="ECO:0000256" key="2">
    <source>
        <dbReference type="ARBA" id="ARBA00022438"/>
    </source>
</evidence>
<dbReference type="InterPro" id="IPR002467">
    <property type="entry name" value="Pept_M24A_MAP1"/>
</dbReference>
<dbReference type="EC" id="3.4.11.18" evidence="6 7"/>